<dbReference type="InterPro" id="IPR028985">
    <property type="entry name" value="Bacillus_phage_prot-like"/>
</dbReference>
<dbReference type="RefSeq" id="WP_379930668.1">
    <property type="nucleotide sequence ID" value="NZ_JBHUMM010000043.1"/>
</dbReference>
<accession>A0ABW5RDG5</accession>
<name>A0ABW5RDG5_9BACL</name>
<evidence type="ECO:0000313" key="1">
    <source>
        <dbReference type="EMBL" id="MFD2673111.1"/>
    </source>
</evidence>
<evidence type="ECO:0000313" key="2">
    <source>
        <dbReference type="Proteomes" id="UP001597497"/>
    </source>
</evidence>
<dbReference type="Proteomes" id="UP001597497">
    <property type="component" value="Unassembled WGS sequence"/>
</dbReference>
<reference evidence="2" key="1">
    <citation type="journal article" date="2019" name="Int. J. Syst. Evol. Microbiol.">
        <title>The Global Catalogue of Microorganisms (GCM) 10K type strain sequencing project: providing services to taxonomists for standard genome sequencing and annotation.</title>
        <authorList>
            <consortium name="The Broad Institute Genomics Platform"/>
            <consortium name="The Broad Institute Genome Sequencing Center for Infectious Disease"/>
            <person name="Wu L."/>
            <person name="Ma J."/>
        </authorList>
    </citation>
    <scope>NUCLEOTIDE SEQUENCE [LARGE SCALE GENOMIC DNA]</scope>
    <source>
        <strain evidence="2">KCTC 33676</strain>
    </source>
</reference>
<dbReference type="Gene3D" id="3.30.2120.10">
    <property type="entry name" value="Bacillus phage protein-like"/>
    <property type="match status" value="1"/>
</dbReference>
<organism evidence="1 2">
    <name type="scientific">Marinicrinis sediminis</name>
    <dbReference type="NCBI Taxonomy" id="1652465"/>
    <lineage>
        <taxon>Bacteria</taxon>
        <taxon>Bacillati</taxon>
        <taxon>Bacillota</taxon>
        <taxon>Bacilli</taxon>
        <taxon>Bacillales</taxon>
        <taxon>Paenibacillaceae</taxon>
    </lineage>
</organism>
<proteinExistence type="predicted"/>
<dbReference type="EMBL" id="JBHUMM010000043">
    <property type="protein sequence ID" value="MFD2673111.1"/>
    <property type="molecule type" value="Genomic_DNA"/>
</dbReference>
<keyword evidence="2" id="KW-1185">Reference proteome</keyword>
<comment type="caution">
    <text evidence="1">The sequence shown here is derived from an EMBL/GenBank/DDBJ whole genome shotgun (WGS) entry which is preliminary data.</text>
</comment>
<sequence>MTESVETIRKQLRERQLERIHGMDCGREMDALIAQYIMGYQLIPMMDEDGRIEDYGYRRSASFTQRSTEDQLERVPNYSTVSYAAFQLLERFSHWQIDRQPSGIIIQLADGDSDMIQGATMKLTHRYAGLPEAICKAALSAVVRQNRLIEPLLHD</sequence>
<gene>
    <name evidence="1" type="ORF">ACFSUC_16185</name>
</gene>
<protein>
    <submittedName>
        <fullName evidence="1">Uncharacterized protein</fullName>
    </submittedName>
</protein>